<accession>A0A6J4JM15</accession>
<sequence length="106" mass="10644">MTTRFEVPAEHPALPGHFPGRPILPGVVLLDAVLQAAGLGQATLLRAKFTAPVLPGDAVEISLAPRAGGRIGFTCASGGRTVLSGELAGQAAPQGEPVPGASARDE</sequence>
<organism evidence="3">
    <name type="scientific">uncultured Craurococcus sp</name>
    <dbReference type="NCBI Taxonomy" id="1135998"/>
    <lineage>
        <taxon>Bacteria</taxon>
        <taxon>Pseudomonadati</taxon>
        <taxon>Pseudomonadota</taxon>
        <taxon>Alphaproteobacteria</taxon>
        <taxon>Acetobacterales</taxon>
        <taxon>Acetobacteraceae</taxon>
        <taxon>Craurococcus</taxon>
        <taxon>environmental samples</taxon>
    </lineage>
</organism>
<dbReference type="InterPro" id="IPR054545">
    <property type="entry name" value="ApeI-like"/>
</dbReference>
<dbReference type="InterPro" id="IPR029069">
    <property type="entry name" value="HotDog_dom_sf"/>
</dbReference>
<dbReference type="EMBL" id="CADCTD010000170">
    <property type="protein sequence ID" value="CAA9282093.1"/>
    <property type="molecule type" value="Genomic_DNA"/>
</dbReference>
<dbReference type="SUPFAM" id="SSF54637">
    <property type="entry name" value="Thioesterase/thiol ester dehydrase-isomerase"/>
    <property type="match status" value="1"/>
</dbReference>
<evidence type="ECO:0000256" key="1">
    <source>
        <dbReference type="SAM" id="MobiDB-lite"/>
    </source>
</evidence>
<evidence type="ECO:0000313" key="3">
    <source>
        <dbReference type="EMBL" id="CAA9282093.1"/>
    </source>
</evidence>
<dbReference type="AlphaFoldDB" id="A0A6J4JM15"/>
<feature type="region of interest" description="Disordered" evidence="1">
    <location>
        <begin position="86"/>
        <end position="106"/>
    </location>
</feature>
<dbReference type="EC" id="4.2.1.-" evidence="3"/>
<keyword evidence="3" id="KW-0456">Lyase</keyword>
<feature type="domain" description="ApeI dehydratase-like" evidence="2">
    <location>
        <begin position="2"/>
        <end position="84"/>
    </location>
</feature>
<evidence type="ECO:0000259" key="2">
    <source>
        <dbReference type="Pfam" id="PF22818"/>
    </source>
</evidence>
<protein>
    <submittedName>
        <fullName evidence="3">(3R)-hydroxymyristoyl-[ACP] dehydratase</fullName>
        <ecNumber evidence="3">4.2.1.-</ecNumber>
    </submittedName>
</protein>
<gene>
    <name evidence="3" type="ORF">AVDCRST_MAG27-4161</name>
</gene>
<name>A0A6J4JM15_9PROT</name>
<reference evidence="3" key="1">
    <citation type="submission" date="2020-02" db="EMBL/GenBank/DDBJ databases">
        <authorList>
            <person name="Meier V. D."/>
        </authorList>
    </citation>
    <scope>NUCLEOTIDE SEQUENCE</scope>
    <source>
        <strain evidence="3">AVDCRST_MAG27</strain>
    </source>
</reference>
<dbReference type="GO" id="GO:0016829">
    <property type="term" value="F:lyase activity"/>
    <property type="evidence" value="ECO:0007669"/>
    <property type="project" value="UniProtKB-KW"/>
</dbReference>
<dbReference type="Pfam" id="PF22818">
    <property type="entry name" value="ApeI-like"/>
    <property type="match status" value="1"/>
</dbReference>
<dbReference type="Gene3D" id="3.10.129.10">
    <property type="entry name" value="Hotdog Thioesterase"/>
    <property type="match status" value="1"/>
</dbReference>
<proteinExistence type="predicted"/>